<gene>
    <name evidence="2" type="ORF">JR316_011186</name>
</gene>
<evidence type="ECO:0000256" key="1">
    <source>
        <dbReference type="SAM" id="MobiDB-lite"/>
    </source>
</evidence>
<feature type="compositionally biased region" description="Basic and acidic residues" evidence="1">
    <location>
        <begin position="75"/>
        <end position="84"/>
    </location>
</feature>
<accession>A0A8H7XQI8</accession>
<feature type="compositionally biased region" description="Polar residues" evidence="1">
    <location>
        <begin position="152"/>
        <end position="161"/>
    </location>
</feature>
<comment type="caution">
    <text evidence="2">The sequence shown here is derived from an EMBL/GenBank/DDBJ whole genome shotgun (WGS) entry which is preliminary data.</text>
</comment>
<reference evidence="2" key="1">
    <citation type="submission" date="2021-02" db="EMBL/GenBank/DDBJ databases">
        <title>Psilocybe cubensis genome.</title>
        <authorList>
            <person name="Mckernan K.J."/>
            <person name="Crawford S."/>
            <person name="Trippe A."/>
            <person name="Kane L.T."/>
            <person name="Mclaughlin S."/>
        </authorList>
    </citation>
    <scope>NUCLEOTIDE SEQUENCE [LARGE SCALE GENOMIC DNA]</scope>
    <source>
        <strain evidence="2">MGC-MH-2018</strain>
    </source>
</reference>
<dbReference type="AlphaFoldDB" id="A0A8H7XQI8"/>
<organism evidence="2">
    <name type="scientific">Psilocybe cubensis</name>
    <name type="common">Psychedelic mushroom</name>
    <name type="synonym">Stropharia cubensis</name>
    <dbReference type="NCBI Taxonomy" id="181762"/>
    <lineage>
        <taxon>Eukaryota</taxon>
        <taxon>Fungi</taxon>
        <taxon>Dikarya</taxon>
        <taxon>Basidiomycota</taxon>
        <taxon>Agaricomycotina</taxon>
        <taxon>Agaricomycetes</taxon>
        <taxon>Agaricomycetidae</taxon>
        <taxon>Agaricales</taxon>
        <taxon>Agaricineae</taxon>
        <taxon>Strophariaceae</taxon>
        <taxon>Psilocybe</taxon>
    </lineage>
</organism>
<feature type="compositionally biased region" description="Polar residues" evidence="1">
    <location>
        <begin position="329"/>
        <end position="343"/>
    </location>
</feature>
<feature type="compositionally biased region" description="Polar residues" evidence="1">
    <location>
        <begin position="58"/>
        <end position="72"/>
    </location>
</feature>
<sequence>MSLRIYECADISETRALSPIPVCIAIFPICPPSTMAARKKPIPPPKPVSAEKGMKLNRNISPTSNFATTDMSAVQDDREGKLDESLVEFPSIVDNSFDPPTASSNHVESQGLADDTNTESESMRPAQNNLSNKAPKAPVHDRMPSPPPSNNRSLAKQSSASFVAAGGMASPKTTQRGRPSKKPAEPTAHANSSKRATRASMALDAGTAKEVLDIVNTVKVLDSRLAALEQSESDRSAAPPPQVPVPSSQPLSSDPLFKRLCSAHTDLRSALQNNMDNFREWRITHESDCAASKGDLAVLKGRVAAIADEVHGLRDRLDDDIRTPHFDVSPSSPHTYPRMQQTHLPPHSPLGKRPFNQDDADPMDVQHMPPPTRLRRSVPGDLLPEILFGPIAQGDPMTRACDAIKDAGLSVDVVEAAAHARRKGFIAIRFRGSEPANAFLSKVKQGIGRLLGTTAYWSEPVNTRTNTPFR</sequence>
<name>A0A8H7XQI8_PSICU</name>
<evidence type="ECO:0000313" key="2">
    <source>
        <dbReference type="EMBL" id="KAG5163989.1"/>
    </source>
</evidence>
<feature type="region of interest" description="Disordered" evidence="1">
    <location>
        <begin position="58"/>
        <end position="201"/>
    </location>
</feature>
<feature type="region of interest" description="Disordered" evidence="1">
    <location>
        <begin position="328"/>
        <end position="359"/>
    </location>
</feature>
<dbReference type="EMBL" id="JAFIQS010000013">
    <property type="protein sequence ID" value="KAG5163989.1"/>
    <property type="molecule type" value="Genomic_DNA"/>
</dbReference>
<protein>
    <submittedName>
        <fullName evidence="2">Uncharacterized protein</fullName>
    </submittedName>
</protein>
<proteinExistence type="predicted"/>
<feature type="compositionally biased region" description="Low complexity" evidence="1">
    <location>
        <begin position="245"/>
        <end position="254"/>
    </location>
</feature>
<feature type="region of interest" description="Disordered" evidence="1">
    <location>
        <begin position="230"/>
        <end position="254"/>
    </location>
</feature>